<evidence type="ECO:0000259" key="10">
    <source>
        <dbReference type="Pfam" id="PF00892"/>
    </source>
</evidence>
<evidence type="ECO:0000256" key="1">
    <source>
        <dbReference type="ARBA" id="ARBA00004651"/>
    </source>
</evidence>
<feature type="transmembrane region" description="Helical" evidence="9">
    <location>
        <begin position="237"/>
        <end position="258"/>
    </location>
</feature>
<dbReference type="EMBL" id="PNFZ01000002">
    <property type="protein sequence ID" value="PMB98697.1"/>
    <property type="molecule type" value="Genomic_DNA"/>
</dbReference>
<feature type="transmembrane region" description="Helical" evidence="9">
    <location>
        <begin position="34"/>
        <end position="55"/>
    </location>
</feature>
<evidence type="ECO:0000256" key="3">
    <source>
        <dbReference type="ARBA" id="ARBA00022448"/>
    </source>
</evidence>
<dbReference type="PANTHER" id="PTHR22911">
    <property type="entry name" value="ACYL-MALONYL CONDENSING ENZYME-RELATED"/>
    <property type="match status" value="1"/>
</dbReference>
<feature type="transmembrane region" description="Helical" evidence="9">
    <location>
        <begin position="176"/>
        <end position="193"/>
    </location>
</feature>
<feature type="transmembrane region" description="Helical" evidence="9">
    <location>
        <begin position="265"/>
        <end position="287"/>
    </location>
</feature>
<feature type="transmembrane region" description="Helical" evidence="9">
    <location>
        <begin position="205"/>
        <end position="225"/>
    </location>
</feature>
<dbReference type="InterPro" id="IPR004626">
    <property type="entry name" value="RarD"/>
</dbReference>
<evidence type="ECO:0000256" key="4">
    <source>
        <dbReference type="ARBA" id="ARBA00022475"/>
    </source>
</evidence>
<feature type="transmembrane region" description="Helical" evidence="9">
    <location>
        <begin position="67"/>
        <end position="84"/>
    </location>
</feature>
<dbReference type="OrthoDB" id="369870at2"/>
<evidence type="ECO:0000256" key="6">
    <source>
        <dbReference type="ARBA" id="ARBA00022989"/>
    </source>
</evidence>
<keyword evidence="3" id="KW-0813">Transport</keyword>
<dbReference type="GO" id="GO:0005886">
    <property type="term" value="C:plasma membrane"/>
    <property type="evidence" value="ECO:0007669"/>
    <property type="project" value="UniProtKB-SubCell"/>
</dbReference>
<dbReference type="SUPFAM" id="SSF103481">
    <property type="entry name" value="Multidrug resistance efflux transporter EmrE"/>
    <property type="match status" value="2"/>
</dbReference>
<keyword evidence="4" id="KW-1003">Cell membrane</keyword>
<protein>
    <submittedName>
        <fullName evidence="11">EamA family transporter RarD</fullName>
    </submittedName>
</protein>
<sequence length="373" mass="40572">MREVTAAFLLWTRLPFVTERQLTDEESARRRSGLMLGLSGYLFWGGMPLVFAAASPATPIEILAHRIVWSLVFCTLLLIFARGFRRVLTAVRDLRVLGTLALAAIVVSINWFGFLLGVSLNRVVEISLGYFFNPLVTVLIGVVFLGERLRRLQWAAVIVGCLAVVVIAVGYGQMPWLALLVAFSFGLYGLIKNRVGGRVGALEGLTVETAVLTPVCGAYIIYLTATGASHFGTEGTGHLLIMLALGPITAIPLILFGAATRRVPLSWVGLMQYVTPTIQFILGITVLGEQMPLARWIGFIIIWIAVVMLTIDMLRATRAQRRREIRKANRPEPPPPTTTGMPDVSAAGDARATEGVDANRPQADEPPAAGRRA</sequence>
<keyword evidence="7 9" id="KW-0472">Membrane</keyword>
<keyword evidence="6 9" id="KW-1133">Transmembrane helix</keyword>
<accession>A0A2N6PJ52</accession>
<feature type="region of interest" description="Disordered" evidence="8">
    <location>
        <begin position="323"/>
        <end position="373"/>
    </location>
</feature>
<evidence type="ECO:0000256" key="8">
    <source>
        <dbReference type="SAM" id="MobiDB-lite"/>
    </source>
</evidence>
<name>A0A2N6PJ52_9MICO</name>
<reference evidence="11 12" key="1">
    <citation type="submission" date="2017-09" db="EMBL/GenBank/DDBJ databases">
        <title>Bacterial strain isolated from the female urinary microbiota.</title>
        <authorList>
            <person name="Thomas-White K."/>
            <person name="Kumar N."/>
            <person name="Forster S."/>
            <person name="Putonti C."/>
            <person name="Lawley T."/>
            <person name="Wolfe A.J."/>
        </authorList>
    </citation>
    <scope>NUCLEOTIDE SEQUENCE [LARGE SCALE GENOMIC DNA]</scope>
    <source>
        <strain evidence="11 12">UMB0680</strain>
    </source>
</reference>
<evidence type="ECO:0000313" key="11">
    <source>
        <dbReference type="EMBL" id="PMB98697.1"/>
    </source>
</evidence>
<evidence type="ECO:0000256" key="5">
    <source>
        <dbReference type="ARBA" id="ARBA00022692"/>
    </source>
</evidence>
<dbReference type="InterPro" id="IPR037185">
    <property type="entry name" value="EmrE-like"/>
</dbReference>
<gene>
    <name evidence="11" type="primary">rarD</name>
    <name evidence="11" type="ORF">CJ198_05115</name>
</gene>
<keyword evidence="5 9" id="KW-0812">Transmembrane</keyword>
<evidence type="ECO:0000256" key="7">
    <source>
        <dbReference type="ARBA" id="ARBA00023136"/>
    </source>
</evidence>
<feature type="transmembrane region" description="Helical" evidence="9">
    <location>
        <begin position="126"/>
        <end position="145"/>
    </location>
</feature>
<feature type="transmembrane region" description="Helical" evidence="9">
    <location>
        <begin position="96"/>
        <end position="120"/>
    </location>
</feature>
<proteinExistence type="inferred from homology"/>
<dbReference type="PANTHER" id="PTHR22911:SF137">
    <property type="entry name" value="SOLUTE CARRIER FAMILY 35 MEMBER G2-RELATED"/>
    <property type="match status" value="1"/>
</dbReference>
<evidence type="ECO:0000256" key="9">
    <source>
        <dbReference type="SAM" id="Phobius"/>
    </source>
</evidence>
<dbReference type="Proteomes" id="UP000235703">
    <property type="component" value="Unassembled WGS sequence"/>
</dbReference>
<dbReference type="Pfam" id="PF00892">
    <property type="entry name" value="EamA"/>
    <property type="match status" value="1"/>
</dbReference>
<feature type="transmembrane region" description="Helical" evidence="9">
    <location>
        <begin position="152"/>
        <end position="170"/>
    </location>
</feature>
<evidence type="ECO:0000313" key="12">
    <source>
        <dbReference type="Proteomes" id="UP000235703"/>
    </source>
</evidence>
<comment type="caution">
    <text evidence="11">The sequence shown here is derived from an EMBL/GenBank/DDBJ whole genome shotgun (WGS) entry which is preliminary data.</text>
</comment>
<organism evidence="11 12">
    <name type="scientific">Brevibacterium luteolum</name>
    <dbReference type="NCBI Taxonomy" id="199591"/>
    <lineage>
        <taxon>Bacteria</taxon>
        <taxon>Bacillati</taxon>
        <taxon>Actinomycetota</taxon>
        <taxon>Actinomycetes</taxon>
        <taxon>Micrococcales</taxon>
        <taxon>Brevibacteriaceae</taxon>
        <taxon>Brevibacterium</taxon>
    </lineage>
</organism>
<feature type="domain" description="EamA" evidence="10">
    <location>
        <begin position="32"/>
        <end position="168"/>
    </location>
</feature>
<keyword evidence="12" id="KW-1185">Reference proteome</keyword>
<evidence type="ECO:0000256" key="2">
    <source>
        <dbReference type="ARBA" id="ARBA00007362"/>
    </source>
</evidence>
<comment type="subcellular location">
    <subcellularLocation>
        <location evidence="1">Cell membrane</location>
        <topology evidence="1">Multi-pass membrane protein</topology>
    </subcellularLocation>
</comment>
<feature type="transmembrane region" description="Helical" evidence="9">
    <location>
        <begin position="293"/>
        <end position="314"/>
    </location>
</feature>
<comment type="similarity">
    <text evidence="2">Belongs to the EamA transporter family.</text>
</comment>
<dbReference type="AlphaFoldDB" id="A0A2N6PJ52"/>
<dbReference type="NCBIfam" id="TIGR00688">
    <property type="entry name" value="rarD"/>
    <property type="match status" value="1"/>
</dbReference>
<dbReference type="InterPro" id="IPR000620">
    <property type="entry name" value="EamA_dom"/>
</dbReference>